<dbReference type="InterPro" id="IPR043519">
    <property type="entry name" value="NT_sf"/>
</dbReference>
<gene>
    <name evidence="1" type="ORF">D0T12_30885</name>
</gene>
<reference evidence="1 2" key="1">
    <citation type="submission" date="2018-08" db="EMBL/GenBank/DDBJ databases">
        <title>Actinomadura spongicola sp. nov., isolated from marine sponge Leucetta chagosensis.</title>
        <authorList>
            <person name="Li L."/>
            <person name="Lin H.W."/>
        </authorList>
    </citation>
    <scope>NUCLEOTIDE SEQUENCE [LARGE SCALE GENOMIC DNA]</scope>
    <source>
        <strain evidence="1 2">LHW52907</strain>
    </source>
</reference>
<name>A0A372G8Q7_9ACTN</name>
<comment type="caution">
    <text evidence="1">The sequence shown here is derived from an EMBL/GenBank/DDBJ whole genome shotgun (WGS) entry which is preliminary data.</text>
</comment>
<protein>
    <recommendedName>
        <fullName evidence="3">Nucleotidyltransferase</fullName>
    </recommendedName>
</protein>
<dbReference type="Proteomes" id="UP000262882">
    <property type="component" value="Unassembled WGS sequence"/>
</dbReference>
<evidence type="ECO:0000313" key="2">
    <source>
        <dbReference type="Proteomes" id="UP000262882"/>
    </source>
</evidence>
<dbReference type="EMBL" id="QVNQ01000012">
    <property type="protein sequence ID" value="RFS81751.1"/>
    <property type="molecule type" value="Genomic_DNA"/>
</dbReference>
<sequence length="139" mass="15764">MIETLESLDLRYADFIVAGSAPLLVHGLRSSIQDIDIVARGPEWEKVETRYGVTRAPYDDVLVAHISRHGIHVEILNGWFPRTLGWDVDHLIEKADVVQGVNFLPLDLTLAWKQALGRDKDLDDIRELENFLRTGNSHP</sequence>
<evidence type="ECO:0008006" key="3">
    <source>
        <dbReference type="Google" id="ProtNLM"/>
    </source>
</evidence>
<proteinExistence type="predicted"/>
<dbReference type="OrthoDB" id="5192884at2"/>
<dbReference type="SUPFAM" id="SSF81301">
    <property type="entry name" value="Nucleotidyltransferase"/>
    <property type="match status" value="1"/>
</dbReference>
<evidence type="ECO:0000313" key="1">
    <source>
        <dbReference type="EMBL" id="RFS81751.1"/>
    </source>
</evidence>
<accession>A0A372G8Q7</accession>
<keyword evidence="2" id="KW-1185">Reference proteome</keyword>
<dbReference type="Gene3D" id="3.30.460.40">
    <property type="match status" value="1"/>
</dbReference>
<dbReference type="AlphaFoldDB" id="A0A372G8Q7"/>
<organism evidence="1 2">
    <name type="scientific">Actinomadura spongiicola</name>
    <dbReference type="NCBI Taxonomy" id="2303421"/>
    <lineage>
        <taxon>Bacteria</taxon>
        <taxon>Bacillati</taxon>
        <taxon>Actinomycetota</taxon>
        <taxon>Actinomycetes</taxon>
        <taxon>Streptosporangiales</taxon>
        <taxon>Thermomonosporaceae</taxon>
        <taxon>Actinomadura</taxon>
    </lineage>
</organism>